<dbReference type="SUPFAM" id="SSF51445">
    <property type="entry name" value="(Trans)glycosidases"/>
    <property type="match status" value="1"/>
</dbReference>
<dbReference type="PROSITE" id="PS51257">
    <property type="entry name" value="PROKAR_LIPOPROTEIN"/>
    <property type="match status" value="1"/>
</dbReference>
<dbReference type="PANTHER" id="PTHR30480:SF13">
    <property type="entry name" value="BETA-HEXOSAMINIDASE"/>
    <property type="match status" value="1"/>
</dbReference>
<dbReference type="GO" id="GO:0005975">
    <property type="term" value="P:carbohydrate metabolic process"/>
    <property type="evidence" value="ECO:0007669"/>
    <property type="project" value="InterPro"/>
</dbReference>
<evidence type="ECO:0000256" key="1">
    <source>
        <dbReference type="ARBA" id="ARBA00001231"/>
    </source>
</evidence>
<comment type="caution">
    <text evidence="9">The sequence shown here is derived from an EMBL/GenBank/DDBJ whole genome shotgun (WGS) entry which is preliminary data.</text>
</comment>
<evidence type="ECO:0000313" key="10">
    <source>
        <dbReference type="Proteomes" id="UP000640274"/>
    </source>
</evidence>
<dbReference type="GO" id="GO:0004563">
    <property type="term" value="F:beta-N-acetylhexosaminidase activity"/>
    <property type="evidence" value="ECO:0007669"/>
    <property type="project" value="UniProtKB-EC"/>
</dbReference>
<dbReference type="EMBL" id="JAELUP010000065">
    <property type="protein sequence ID" value="MBJ6362068.1"/>
    <property type="molecule type" value="Genomic_DNA"/>
</dbReference>
<sequence>MGKRLSLSIILLGMAVLLASCGSPSQEGRTEKPPVSETNQPPATTMDKPADKPKPPTDPIKEQISRMTIEQKIGQLMLIGLNGTSLQTEAREMIENYHIGGFILYKYNITGPSQALHFLNELKASNGGNPVPLWLSVDQEGGKVSRMPEEFVKIPSARSVGRIENTDYAHGIGQALGNLLQKLGFNMDFAPVLDIDSNPNNPVIGDRSYGRKPQQVVSNGIAVMKGLQSKDIAAVVKHFPGHGDTSVDSHLDLPVVNKSLEELQSFELLPFEEAIKQGADAIMVAHLLIPALDMDYPASISKPVISGLLREKLGYDGVVITDDMMMGGITKHYGLAEAAVRSIQAGSDILLIGHDYKQQKAVLQALLKSVADKTLTEERIDQSVYRILKLKSKYHLEDKQLDSVDVKAVNREIQSALNAGKK</sequence>
<evidence type="ECO:0000256" key="3">
    <source>
        <dbReference type="ARBA" id="ARBA00012663"/>
    </source>
</evidence>
<evidence type="ECO:0000256" key="5">
    <source>
        <dbReference type="ARBA" id="ARBA00023295"/>
    </source>
</evidence>
<gene>
    <name evidence="9" type="primary">nagZ</name>
    <name evidence="9" type="ORF">JFN88_12405</name>
</gene>
<dbReference type="PANTHER" id="PTHR30480">
    <property type="entry name" value="BETA-HEXOSAMINIDASE-RELATED"/>
    <property type="match status" value="1"/>
</dbReference>
<keyword evidence="10" id="KW-1185">Reference proteome</keyword>
<name>A0A934J866_9BACL</name>
<proteinExistence type="inferred from homology"/>
<dbReference type="RefSeq" id="WP_199019614.1">
    <property type="nucleotide sequence ID" value="NZ_JAELUP010000065.1"/>
</dbReference>
<dbReference type="InterPro" id="IPR050226">
    <property type="entry name" value="NagZ_Beta-hexosaminidase"/>
</dbReference>
<evidence type="ECO:0000256" key="6">
    <source>
        <dbReference type="SAM" id="MobiDB-lite"/>
    </source>
</evidence>
<dbReference type="NCBIfam" id="NF003740">
    <property type="entry name" value="PRK05337.1"/>
    <property type="match status" value="1"/>
</dbReference>
<organism evidence="9 10">
    <name type="scientific">Paenibacillus roseus</name>
    <dbReference type="NCBI Taxonomy" id="2798579"/>
    <lineage>
        <taxon>Bacteria</taxon>
        <taxon>Bacillati</taxon>
        <taxon>Bacillota</taxon>
        <taxon>Bacilli</taxon>
        <taxon>Bacillales</taxon>
        <taxon>Paenibacillaceae</taxon>
        <taxon>Paenibacillus</taxon>
    </lineage>
</organism>
<dbReference type="Pfam" id="PF00933">
    <property type="entry name" value="Glyco_hydro_3"/>
    <property type="match status" value="1"/>
</dbReference>
<feature type="compositionally biased region" description="Basic and acidic residues" evidence="6">
    <location>
        <begin position="48"/>
        <end position="61"/>
    </location>
</feature>
<dbReference type="AlphaFoldDB" id="A0A934J866"/>
<dbReference type="Gene3D" id="3.20.20.300">
    <property type="entry name" value="Glycoside hydrolase, family 3, N-terminal domain"/>
    <property type="match status" value="1"/>
</dbReference>
<evidence type="ECO:0000256" key="4">
    <source>
        <dbReference type="ARBA" id="ARBA00022801"/>
    </source>
</evidence>
<dbReference type="EC" id="3.2.1.52" evidence="3"/>
<dbReference type="InterPro" id="IPR017853">
    <property type="entry name" value="GH"/>
</dbReference>
<dbReference type="GO" id="GO:0009254">
    <property type="term" value="P:peptidoglycan turnover"/>
    <property type="evidence" value="ECO:0007669"/>
    <property type="project" value="TreeGrafter"/>
</dbReference>
<accession>A0A934J866</accession>
<evidence type="ECO:0000256" key="2">
    <source>
        <dbReference type="ARBA" id="ARBA00005336"/>
    </source>
</evidence>
<reference evidence="9" key="1">
    <citation type="submission" date="2020-12" db="EMBL/GenBank/DDBJ databases">
        <authorList>
            <person name="Huq M.A."/>
        </authorList>
    </citation>
    <scope>NUCLEOTIDE SEQUENCE</scope>
    <source>
        <strain evidence="9">MAHUQ-46</strain>
    </source>
</reference>
<dbReference type="InterPro" id="IPR001764">
    <property type="entry name" value="Glyco_hydro_3_N"/>
</dbReference>
<feature type="chain" id="PRO_5038372215" description="beta-N-acetylhexosaminidase" evidence="7">
    <location>
        <begin position="26"/>
        <end position="422"/>
    </location>
</feature>
<evidence type="ECO:0000259" key="8">
    <source>
        <dbReference type="Pfam" id="PF00933"/>
    </source>
</evidence>
<evidence type="ECO:0000256" key="7">
    <source>
        <dbReference type="SAM" id="SignalP"/>
    </source>
</evidence>
<dbReference type="Proteomes" id="UP000640274">
    <property type="component" value="Unassembled WGS sequence"/>
</dbReference>
<keyword evidence="5 9" id="KW-0326">Glycosidase</keyword>
<keyword evidence="7" id="KW-0732">Signal</keyword>
<feature type="region of interest" description="Disordered" evidence="6">
    <location>
        <begin position="23"/>
        <end position="61"/>
    </location>
</feature>
<feature type="domain" description="Glycoside hydrolase family 3 N-terminal" evidence="8">
    <location>
        <begin position="68"/>
        <end position="390"/>
    </location>
</feature>
<protein>
    <recommendedName>
        <fullName evidence="3">beta-N-acetylhexosaminidase</fullName>
        <ecNumber evidence="3">3.2.1.52</ecNumber>
    </recommendedName>
</protein>
<feature type="signal peptide" evidence="7">
    <location>
        <begin position="1"/>
        <end position="25"/>
    </location>
</feature>
<dbReference type="InterPro" id="IPR036962">
    <property type="entry name" value="Glyco_hydro_3_N_sf"/>
</dbReference>
<keyword evidence="4 9" id="KW-0378">Hydrolase</keyword>
<evidence type="ECO:0000313" key="9">
    <source>
        <dbReference type="EMBL" id="MBJ6362068.1"/>
    </source>
</evidence>
<comment type="catalytic activity">
    <reaction evidence="1">
        <text>Hydrolysis of terminal non-reducing N-acetyl-D-hexosamine residues in N-acetyl-beta-D-hexosaminides.</text>
        <dbReference type="EC" id="3.2.1.52"/>
    </reaction>
</comment>
<comment type="similarity">
    <text evidence="2">Belongs to the glycosyl hydrolase 3 family.</text>
</comment>